<dbReference type="PANTHER" id="PTHR12835">
    <property type="entry name" value="BIOTIN PROTEIN LIGASE"/>
    <property type="match status" value="1"/>
</dbReference>
<dbReference type="CDD" id="cd16442">
    <property type="entry name" value="BPL"/>
    <property type="match status" value="1"/>
</dbReference>
<dbReference type="GO" id="GO:0016740">
    <property type="term" value="F:transferase activity"/>
    <property type="evidence" value="ECO:0007669"/>
    <property type="project" value="UniProtKB-ARBA"/>
</dbReference>
<dbReference type="GO" id="GO:0009249">
    <property type="term" value="P:protein lipoylation"/>
    <property type="evidence" value="ECO:0007669"/>
    <property type="project" value="UniProtKB-ARBA"/>
</dbReference>
<dbReference type="InterPro" id="IPR004143">
    <property type="entry name" value="BPL_LPL_catalytic"/>
</dbReference>
<feature type="domain" description="BPL/LPL catalytic" evidence="4">
    <location>
        <begin position="5"/>
        <end position="188"/>
    </location>
</feature>
<dbReference type="GO" id="GO:0004077">
    <property type="term" value="F:biotin--[biotin carboxyl-carrier protein] ligase activity"/>
    <property type="evidence" value="ECO:0007669"/>
    <property type="project" value="UniProtKB-EC"/>
</dbReference>
<sequence>MLKLPEIYHGIRLIEYPEVDSTNNICLQLAKSGERERVCVVAYSQTAGRGRQGRSFYSPASTGVYFSLVYRAGLDVESSLLITPAAACAVASVLEELSGRKMGIKWVNDVYCEGKKVCGILTECRLDFSKNALDYAVIGIGVNLTAPEGGFIGELESKAGAVFDFKPDAELRAKVVLKIIDRLEEVLSSISSRGFLEEYRSRSILTGREVSFQRGGSLICGTVTGIDDRCRLEVMTAGGTISLDSGEVSVKLAGA</sequence>
<evidence type="ECO:0000256" key="1">
    <source>
        <dbReference type="ARBA" id="ARBA00022598"/>
    </source>
</evidence>
<dbReference type="Pfam" id="PF03099">
    <property type="entry name" value="BPL_LplA_LipB"/>
    <property type="match status" value="1"/>
</dbReference>
<reference evidence="5" key="2">
    <citation type="journal article" date="2021" name="PeerJ">
        <title>Extensive microbial diversity within the chicken gut microbiome revealed by metagenomics and culture.</title>
        <authorList>
            <person name="Gilroy R."/>
            <person name="Ravi A."/>
            <person name="Getino M."/>
            <person name="Pursley I."/>
            <person name="Horton D.L."/>
            <person name="Alikhan N.F."/>
            <person name="Baker D."/>
            <person name="Gharbi K."/>
            <person name="Hall N."/>
            <person name="Watson M."/>
            <person name="Adriaenssens E.M."/>
            <person name="Foster-Nyarko E."/>
            <person name="Jarju S."/>
            <person name="Secka A."/>
            <person name="Antonio M."/>
            <person name="Oren A."/>
            <person name="Chaudhuri R.R."/>
            <person name="La Ragione R."/>
            <person name="Hildebrand F."/>
            <person name="Pallen M.J."/>
        </authorList>
    </citation>
    <scope>NUCLEOTIDE SEQUENCE</scope>
    <source>
        <strain evidence="5">CHK33-4379</strain>
    </source>
</reference>
<dbReference type="PROSITE" id="PS51733">
    <property type="entry name" value="BPL_LPL_CATALYTIC"/>
    <property type="match status" value="1"/>
</dbReference>
<name>A0A9D1GRW4_9FIRM</name>
<organism evidence="5 6">
    <name type="scientific">Candidatus Faeciplasma pullistercoris</name>
    <dbReference type="NCBI Taxonomy" id="2840800"/>
    <lineage>
        <taxon>Bacteria</taxon>
        <taxon>Bacillati</taxon>
        <taxon>Bacillota</taxon>
        <taxon>Clostridia</taxon>
        <taxon>Eubacteriales</taxon>
        <taxon>Oscillospiraceae</taxon>
        <taxon>Oscillospiraceae incertae sedis</taxon>
        <taxon>Candidatus Faeciplasma</taxon>
    </lineage>
</organism>
<evidence type="ECO:0000313" key="5">
    <source>
        <dbReference type="EMBL" id="HIT58306.1"/>
    </source>
</evidence>
<keyword evidence="2" id="KW-0092">Biotin</keyword>
<dbReference type="InterPro" id="IPR045864">
    <property type="entry name" value="aa-tRNA-synth_II/BPL/LPL"/>
</dbReference>
<gene>
    <name evidence="5" type="ORF">IAC39_01075</name>
</gene>
<comment type="caution">
    <text evidence="5">The sequence shown here is derived from an EMBL/GenBank/DDBJ whole genome shotgun (WGS) entry which is preliminary data.</text>
</comment>
<evidence type="ECO:0000313" key="6">
    <source>
        <dbReference type="Proteomes" id="UP000824136"/>
    </source>
</evidence>
<accession>A0A9D1GRW4</accession>
<evidence type="ECO:0000256" key="3">
    <source>
        <dbReference type="ARBA" id="ARBA00024227"/>
    </source>
</evidence>
<dbReference type="InterPro" id="IPR004408">
    <property type="entry name" value="Biotin_CoA_COase_ligase"/>
</dbReference>
<evidence type="ECO:0000256" key="2">
    <source>
        <dbReference type="ARBA" id="ARBA00023267"/>
    </source>
</evidence>
<dbReference type="SUPFAM" id="SSF55681">
    <property type="entry name" value="Class II aaRS and biotin synthetases"/>
    <property type="match status" value="1"/>
</dbReference>
<dbReference type="NCBIfam" id="TIGR00121">
    <property type="entry name" value="birA_ligase"/>
    <property type="match status" value="1"/>
</dbReference>
<dbReference type="AlphaFoldDB" id="A0A9D1GRW4"/>
<protein>
    <recommendedName>
        <fullName evidence="3">biotin--[biotin carboxyl-carrier protein] ligase</fullName>
        <ecNumber evidence="3">6.3.4.15</ecNumber>
    </recommendedName>
</protein>
<dbReference type="EMBL" id="DVLL01000005">
    <property type="protein sequence ID" value="HIT58306.1"/>
    <property type="molecule type" value="Genomic_DNA"/>
</dbReference>
<reference evidence="5" key="1">
    <citation type="submission" date="2020-10" db="EMBL/GenBank/DDBJ databases">
        <authorList>
            <person name="Gilroy R."/>
        </authorList>
    </citation>
    <scope>NUCLEOTIDE SEQUENCE</scope>
    <source>
        <strain evidence="5">CHK33-4379</strain>
    </source>
</reference>
<keyword evidence="1 5" id="KW-0436">Ligase</keyword>
<dbReference type="Gene3D" id="2.30.30.100">
    <property type="match status" value="1"/>
</dbReference>
<dbReference type="EC" id="6.3.4.15" evidence="3"/>
<dbReference type="Pfam" id="PF02237">
    <property type="entry name" value="BPL_C"/>
    <property type="match status" value="1"/>
</dbReference>
<dbReference type="GO" id="GO:0005737">
    <property type="term" value="C:cytoplasm"/>
    <property type="evidence" value="ECO:0007669"/>
    <property type="project" value="TreeGrafter"/>
</dbReference>
<dbReference type="Gene3D" id="3.30.930.10">
    <property type="entry name" value="Bira Bifunctional Protein, Domain 2"/>
    <property type="match status" value="1"/>
</dbReference>
<proteinExistence type="predicted"/>
<dbReference type="InterPro" id="IPR003142">
    <property type="entry name" value="BPL_C"/>
</dbReference>
<evidence type="ECO:0000259" key="4">
    <source>
        <dbReference type="PROSITE" id="PS51733"/>
    </source>
</evidence>
<dbReference type="PANTHER" id="PTHR12835:SF5">
    <property type="entry name" value="BIOTIN--PROTEIN LIGASE"/>
    <property type="match status" value="1"/>
</dbReference>
<dbReference type="Proteomes" id="UP000824136">
    <property type="component" value="Unassembled WGS sequence"/>
</dbReference>